<reference evidence="2" key="1">
    <citation type="submission" date="2020-11" db="EMBL/GenBank/DDBJ databases">
        <title>Nocardioides sp. nov., isolated from Soil of Cynanchum wilfordii Hemsley rhizosphere.</title>
        <authorList>
            <person name="Lee J.-S."/>
            <person name="Suh M.K."/>
            <person name="Kim J.-S."/>
        </authorList>
    </citation>
    <scope>NUCLEOTIDE SEQUENCE</scope>
    <source>
        <strain evidence="2">KCTC 19275</strain>
    </source>
</reference>
<keyword evidence="3" id="KW-1185">Reference proteome</keyword>
<organism evidence="2 3">
    <name type="scientific">Nocardioides islandensis</name>
    <dbReference type="NCBI Taxonomy" id="433663"/>
    <lineage>
        <taxon>Bacteria</taxon>
        <taxon>Bacillati</taxon>
        <taxon>Actinomycetota</taxon>
        <taxon>Actinomycetes</taxon>
        <taxon>Propionibacteriales</taxon>
        <taxon>Nocardioidaceae</taxon>
        <taxon>Nocardioides</taxon>
    </lineage>
</organism>
<accession>A0A930YB73</accession>
<dbReference type="RefSeq" id="WP_194704962.1">
    <property type="nucleotide sequence ID" value="NZ_JADKPN010000001.1"/>
</dbReference>
<evidence type="ECO:0000256" key="1">
    <source>
        <dbReference type="SAM" id="MobiDB-lite"/>
    </source>
</evidence>
<gene>
    <name evidence="2" type="ORF">ISU07_01415</name>
</gene>
<name>A0A930YB73_9ACTN</name>
<sequence>MSNSLVLNEQLTHHLIKERVARAAEPHIHTGSRRHRLAQSMHRWANRLDK</sequence>
<dbReference type="EMBL" id="JADKPN010000001">
    <property type="protein sequence ID" value="MBF4761771.1"/>
    <property type="molecule type" value="Genomic_DNA"/>
</dbReference>
<evidence type="ECO:0000313" key="3">
    <source>
        <dbReference type="Proteomes" id="UP000640489"/>
    </source>
</evidence>
<feature type="region of interest" description="Disordered" evidence="1">
    <location>
        <begin position="22"/>
        <end position="50"/>
    </location>
</feature>
<protein>
    <submittedName>
        <fullName evidence="2">Uncharacterized protein</fullName>
    </submittedName>
</protein>
<dbReference type="Proteomes" id="UP000640489">
    <property type="component" value="Unassembled WGS sequence"/>
</dbReference>
<proteinExistence type="predicted"/>
<comment type="caution">
    <text evidence="2">The sequence shown here is derived from an EMBL/GenBank/DDBJ whole genome shotgun (WGS) entry which is preliminary data.</text>
</comment>
<dbReference type="AlphaFoldDB" id="A0A930YB73"/>
<evidence type="ECO:0000313" key="2">
    <source>
        <dbReference type="EMBL" id="MBF4761771.1"/>
    </source>
</evidence>